<evidence type="ECO:0000313" key="1">
    <source>
        <dbReference type="EMBL" id="EEH06191.1"/>
    </source>
</evidence>
<dbReference type="InParanoid" id="C0NR77"/>
<protein>
    <submittedName>
        <fullName evidence="1">Uncharacterized protein</fullName>
    </submittedName>
</protein>
<organism evidence="1 2">
    <name type="scientific">Ajellomyces capsulatus (strain G186AR / H82 / ATCC MYA-2454 / RMSCC 2432)</name>
    <name type="common">Darling's disease fungus</name>
    <name type="synonym">Histoplasma capsulatum</name>
    <dbReference type="NCBI Taxonomy" id="447093"/>
    <lineage>
        <taxon>Eukaryota</taxon>
        <taxon>Fungi</taxon>
        <taxon>Dikarya</taxon>
        <taxon>Ascomycota</taxon>
        <taxon>Pezizomycotina</taxon>
        <taxon>Eurotiomycetes</taxon>
        <taxon>Eurotiomycetidae</taxon>
        <taxon>Onygenales</taxon>
        <taxon>Ajellomycetaceae</taxon>
        <taxon>Histoplasma</taxon>
    </lineage>
</organism>
<dbReference type="AlphaFoldDB" id="C0NR77"/>
<accession>C0NR77</accession>
<dbReference type="HOGENOM" id="CLU_1440675_0_0_1"/>
<dbReference type="GeneID" id="69038523"/>
<reference evidence="1" key="1">
    <citation type="submission" date="2009-02" db="EMBL/GenBank/DDBJ databases">
        <title>The Genome Sequence of Ajellomyces capsulatus strain G186AR.</title>
        <authorList>
            <consortium name="The Broad Institute Genome Sequencing Platform"/>
            <person name="Champion M."/>
            <person name="Cuomo C."/>
            <person name="Ma L.-J."/>
            <person name="Henn M.R."/>
            <person name="Sil A."/>
            <person name="Goldman B."/>
            <person name="Young S.K."/>
            <person name="Kodira C.D."/>
            <person name="Zeng Q."/>
            <person name="Koehrsen M."/>
            <person name="Alvarado L."/>
            <person name="Berlin A."/>
            <person name="Borenstein D."/>
            <person name="Chen Z."/>
            <person name="Engels R."/>
            <person name="Freedman E."/>
            <person name="Gellesch M."/>
            <person name="Goldberg J."/>
            <person name="Griggs A."/>
            <person name="Gujja S."/>
            <person name="Heiman D."/>
            <person name="Hepburn T."/>
            <person name="Howarth C."/>
            <person name="Jen D."/>
            <person name="Larson L."/>
            <person name="Lewis B."/>
            <person name="Mehta T."/>
            <person name="Park D."/>
            <person name="Pearson M."/>
            <person name="Roberts A."/>
            <person name="Saif S."/>
            <person name="Shea T."/>
            <person name="Shenoy N."/>
            <person name="Sisk P."/>
            <person name="Stolte C."/>
            <person name="Sykes S."/>
            <person name="Walk T."/>
            <person name="White J."/>
            <person name="Yandava C."/>
            <person name="Klein B."/>
            <person name="McEwen J.G."/>
            <person name="Puccia R."/>
            <person name="Goldman G.H."/>
            <person name="Felipe M.S."/>
            <person name="Nino-Vega G."/>
            <person name="San-Blas G."/>
            <person name="Taylor J."/>
            <person name="Mendoza L."/>
            <person name="Galagan J."/>
            <person name="Nusbaum C."/>
            <person name="Birren B."/>
        </authorList>
    </citation>
    <scope>NUCLEOTIDE SEQUENCE</scope>
    <source>
        <strain evidence="1">G186AR</strain>
    </source>
</reference>
<dbReference type="EMBL" id="GG663369">
    <property type="protein sequence ID" value="EEH06191.1"/>
    <property type="molecule type" value="Genomic_DNA"/>
</dbReference>
<keyword evidence="2" id="KW-1185">Reference proteome</keyword>
<dbReference type="VEuPathDB" id="FungiDB:I7I50_03726"/>
<gene>
    <name evidence="1" type="ORF">HCBG_05507</name>
</gene>
<evidence type="ECO:0000313" key="2">
    <source>
        <dbReference type="Proteomes" id="UP000001631"/>
    </source>
</evidence>
<name>C0NR77_AJECG</name>
<proteinExistence type="predicted"/>
<sequence>MFSSWGEHGPKSSSNVKQVQIIIDRLSFQFAGPPSLLNIQMSLRAGQKGIQILDSLIIVHTNGICAITRSRLEKVQEIHVSVLNALAAFLARPCSVSSFVAHSMKDNCQMPWEETWGKTLYILDIDHWESPTTMKCCGGMHSIHAAKYVAINRASTRCTNLMRVWQMASGFSIVTCRVPVLAGPKFSL</sequence>
<dbReference type="RefSeq" id="XP_045286672.1">
    <property type="nucleotide sequence ID" value="XM_045432556.1"/>
</dbReference>
<dbReference type="Proteomes" id="UP000001631">
    <property type="component" value="Unassembled WGS sequence"/>
</dbReference>